<gene>
    <name evidence="2" type="ORF">C1C97_001040</name>
</gene>
<evidence type="ECO:0000313" key="3">
    <source>
        <dbReference type="Proteomes" id="UP000249516"/>
    </source>
</evidence>
<proteinExistence type="predicted"/>
<feature type="region of interest" description="Disordered" evidence="1">
    <location>
        <begin position="114"/>
        <end position="144"/>
    </location>
</feature>
<accession>A0A495A8Y5</accession>
<dbReference type="EMBL" id="PNJG02000001">
    <property type="protein sequence ID" value="RKQ36302.1"/>
    <property type="molecule type" value="Genomic_DNA"/>
</dbReference>
<organism evidence="2 3">
    <name type="scientific">Kocuria tytonis</name>
    <dbReference type="NCBI Taxonomy" id="2054280"/>
    <lineage>
        <taxon>Bacteria</taxon>
        <taxon>Bacillati</taxon>
        <taxon>Actinomycetota</taxon>
        <taxon>Actinomycetes</taxon>
        <taxon>Micrococcales</taxon>
        <taxon>Micrococcaceae</taxon>
        <taxon>Kocuria</taxon>
    </lineage>
</organism>
<dbReference type="AlphaFoldDB" id="A0A495A8Y5"/>
<name>A0A495A8Y5_9MICC</name>
<dbReference type="OrthoDB" id="4883306at2"/>
<evidence type="ECO:0000256" key="1">
    <source>
        <dbReference type="SAM" id="MobiDB-lite"/>
    </source>
</evidence>
<dbReference type="Proteomes" id="UP000249516">
    <property type="component" value="Unassembled WGS sequence"/>
</dbReference>
<protein>
    <submittedName>
        <fullName evidence="2">Uncharacterized protein</fullName>
    </submittedName>
</protein>
<keyword evidence="3" id="KW-1185">Reference proteome</keyword>
<evidence type="ECO:0000313" key="2">
    <source>
        <dbReference type="EMBL" id="RKQ36302.1"/>
    </source>
</evidence>
<sequence length="144" mass="15564">MRAVSTVKSALSVAELTALNELMRGTGTVEAFERELVTRVYAGALAWLGELDGPELTRDQRRRWNAAVRRVNRYVPRGGVTMTCRVLRSLNQSRDLLADHHVLKTAIVAAAAHGPVPAASRRPAETARTAPSSRAASQLAHTGV</sequence>
<feature type="compositionally biased region" description="Low complexity" evidence="1">
    <location>
        <begin position="126"/>
        <end position="137"/>
    </location>
</feature>
<comment type="caution">
    <text evidence="2">The sequence shown here is derived from an EMBL/GenBank/DDBJ whole genome shotgun (WGS) entry which is preliminary data.</text>
</comment>
<reference evidence="2 3" key="1">
    <citation type="submission" date="2018-10" db="EMBL/GenBank/DDBJ databases">
        <title>Kocuria tytouropygialis sp. nov., isolated from the uropygial gland of an American barn owl (Tyto furcata).</title>
        <authorList>
            <person name="Braun M.S."/>
            <person name="Wang E."/>
            <person name="Zimmermann S."/>
            <person name="Wagner H."/>
            <person name="Wink M."/>
        </authorList>
    </citation>
    <scope>NUCLEOTIDE SEQUENCE [LARGE SCALE GENOMIC DNA]</scope>
    <source>
        <strain evidence="2 3">442</strain>
    </source>
</reference>